<accession>A0A319BZA2</accession>
<protein>
    <submittedName>
        <fullName evidence="1">Uncharacterized protein</fullName>
    </submittedName>
</protein>
<name>A0A319BZA2_9EURO</name>
<organism evidence="1 2">
    <name type="scientific">Aspergillus uvarum CBS 121591</name>
    <dbReference type="NCBI Taxonomy" id="1448315"/>
    <lineage>
        <taxon>Eukaryota</taxon>
        <taxon>Fungi</taxon>
        <taxon>Dikarya</taxon>
        <taxon>Ascomycota</taxon>
        <taxon>Pezizomycotina</taxon>
        <taxon>Eurotiomycetes</taxon>
        <taxon>Eurotiomycetidae</taxon>
        <taxon>Eurotiales</taxon>
        <taxon>Aspergillaceae</taxon>
        <taxon>Aspergillus</taxon>
        <taxon>Aspergillus subgen. Circumdati</taxon>
    </lineage>
</organism>
<keyword evidence="2" id="KW-1185">Reference proteome</keyword>
<gene>
    <name evidence="1" type="ORF">BO82DRAFT_356857</name>
</gene>
<dbReference type="GeneID" id="37138591"/>
<dbReference type="AlphaFoldDB" id="A0A319BZA2"/>
<dbReference type="VEuPathDB" id="FungiDB:BO82DRAFT_356857"/>
<evidence type="ECO:0000313" key="2">
    <source>
        <dbReference type="Proteomes" id="UP000248340"/>
    </source>
</evidence>
<proteinExistence type="predicted"/>
<dbReference type="Proteomes" id="UP000248340">
    <property type="component" value="Unassembled WGS sequence"/>
</dbReference>
<dbReference type="EMBL" id="KZ821723">
    <property type="protein sequence ID" value="PYH79066.1"/>
    <property type="molecule type" value="Genomic_DNA"/>
</dbReference>
<dbReference type="RefSeq" id="XP_025489266.1">
    <property type="nucleotide sequence ID" value="XM_025635850.1"/>
</dbReference>
<reference evidence="1 2" key="1">
    <citation type="submission" date="2016-12" db="EMBL/GenBank/DDBJ databases">
        <title>The genomes of Aspergillus section Nigri reveals drivers in fungal speciation.</title>
        <authorList>
            <consortium name="DOE Joint Genome Institute"/>
            <person name="Vesth T.C."/>
            <person name="Nybo J."/>
            <person name="Theobald S."/>
            <person name="Brandl J."/>
            <person name="Frisvad J.C."/>
            <person name="Nielsen K.F."/>
            <person name="Lyhne E.K."/>
            <person name="Kogle M.E."/>
            <person name="Kuo A."/>
            <person name="Riley R."/>
            <person name="Clum A."/>
            <person name="Nolan M."/>
            <person name="Lipzen A."/>
            <person name="Salamov A."/>
            <person name="Henrissat B."/>
            <person name="Wiebenga A."/>
            <person name="De Vries R.P."/>
            <person name="Grigoriev I.V."/>
            <person name="Mortensen U.H."/>
            <person name="Andersen M.R."/>
            <person name="Baker S.E."/>
        </authorList>
    </citation>
    <scope>NUCLEOTIDE SEQUENCE [LARGE SCALE GENOMIC DNA]</scope>
    <source>
        <strain evidence="1 2">CBS 121591</strain>
    </source>
</reference>
<evidence type="ECO:0000313" key="1">
    <source>
        <dbReference type="EMBL" id="PYH79066.1"/>
    </source>
</evidence>
<sequence length="73" mass="8209">MAQRSPHWASSTGWDNSQTITALCLNEHLGASVTQTVSTSRHRFTHRSEQRVVVVENFRGTCAKTIKLTPRQT</sequence>